<gene>
    <name evidence="5" type="ORF">K452DRAFT_16947</name>
</gene>
<feature type="domain" description="G-patch" evidence="4">
    <location>
        <begin position="306"/>
        <end position="357"/>
    </location>
</feature>
<dbReference type="InterPro" id="IPR012677">
    <property type="entry name" value="Nucleotide-bd_a/b_plait_sf"/>
</dbReference>
<dbReference type="GO" id="GO:0045292">
    <property type="term" value="P:mRNA cis splicing, via spliceosome"/>
    <property type="evidence" value="ECO:0007669"/>
    <property type="project" value="InterPro"/>
</dbReference>
<dbReference type="GO" id="GO:0071011">
    <property type="term" value="C:precatalytic spliceosome"/>
    <property type="evidence" value="ECO:0007669"/>
    <property type="project" value="TreeGrafter"/>
</dbReference>
<keyword evidence="6" id="KW-1185">Reference proteome</keyword>
<evidence type="ECO:0008006" key="7">
    <source>
        <dbReference type="Google" id="ProtNLM"/>
    </source>
</evidence>
<protein>
    <recommendedName>
        <fullName evidence="7">G-patch domain-containing protein</fullName>
    </recommendedName>
</protein>
<dbReference type="InterPro" id="IPR040052">
    <property type="entry name" value="RBM17"/>
</dbReference>
<feature type="compositionally biased region" description="Polar residues" evidence="2">
    <location>
        <begin position="292"/>
        <end position="304"/>
    </location>
</feature>
<feature type="compositionally biased region" description="Low complexity" evidence="2">
    <location>
        <begin position="223"/>
        <end position="242"/>
    </location>
</feature>
<feature type="domain" description="RRM" evidence="3">
    <location>
        <begin position="394"/>
        <end position="477"/>
    </location>
</feature>
<feature type="region of interest" description="Disordered" evidence="2">
    <location>
        <begin position="134"/>
        <end position="244"/>
    </location>
</feature>
<dbReference type="RefSeq" id="XP_033398013.1">
    <property type="nucleotide sequence ID" value="XM_033535777.1"/>
</dbReference>
<feature type="region of interest" description="Disordered" evidence="2">
    <location>
        <begin position="337"/>
        <end position="384"/>
    </location>
</feature>
<dbReference type="InterPro" id="IPR000467">
    <property type="entry name" value="G_patch_dom"/>
</dbReference>
<dbReference type="Gene3D" id="3.30.70.330">
    <property type="match status" value="1"/>
</dbReference>
<dbReference type="PROSITE" id="PS50102">
    <property type="entry name" value="RRM"/>
    <property type="match status" value="1"/>
</dbReference>
<dbReference type="OrthoDB" id="5411533at2759"/>
<dbReference type="AlphaFoldDB" id="A0A6A6BIB6"/>
<dbReference type="GO" id="GO:0003723">
    <property type="term" value="F:RNA binding"/>
    <property type="evidence" value="ECO:0007669"/>
    <property type="project" value="UniProtKB-UniRule"/>
</dbReference>
<sequence>MQPSSIKRPTAQKPAPGKTAKSKLAVPPVERSEVTPEILEPESAQDTASKKKTIQDFLGDDDDYDFGLPKAQRGGRKNRKKRKNKEVEVGEPDWDEIYDPTRPNDYNLYLGSTEQLRAESDFTNLLHYRHDVARGIRPVSSDDEDRAPPRALKKQFAPPSSYNFAPPAEFTTPSDTAATSTPAEVPSDNTGEDAFARRMRMSGMAEAPPEMGQDEPVPTPPSAEAQPTPPDTATTASRAPAPYDYRAGAGSIARAPVRYSFPSAPADMPSTEAELQSLVDESAAAASSAEEPQQQGEQPRSNRPGQAGFAERMLSKWGWSKGKGLGAKETGIITPLSVQAEKRKKRPDAEGGGWATPGGKGKIVGGKKAQKAEGEEGDDAAASPFGAMSNVVELKGMVEGLDLAREMAEGQLVGEIGDECAEKYGRVERVLIHASSTAEQVPVFVKFTSQLSALRAVNALQGRVFNGNVISARFFEGERFEGGMLD</sequence>
<dbReference type="InterPro" id="IPR000504">
    <property type="entry name" value="RRM_dom"/>
</dbReference>
<organism evidence="5 6">
    <name type="scientific">Aplosporella prunicola CBS 121167</name>
    <dbReference type="NCBI Taxonomy" id="1176127"/>
    <lineage>
        <taxon>Eukaryota</taxon>
        <taxon>Fungi</taxon>
        <taxon>Dikarya</taxon>
        <taxon>Ascomycota</taxon>
        <taxon>Pezizomycotina</taxon>
        <taxon>Dothideomycetes</taxon>
        <taxon>Dothideomycetes incertae sedis</taxon>
        <taxon>Botryosphaeriales</taxon>
        <taxon>Aplosporellaceae</taxon>
        <taxon>Aplosporella</taxon>
    </lineage>
</organism>
<evidence type="ECO:0000313" key="5">
    <source>
        <dbReference type="EMBL" id="KAF2142301.1"/>
    </source>
</evidence>
<evidence type="ECO:0000256" key="1">
    <source>
        <dbReference type="PROSITE-ProRule" id="PRU00176"/>
    </source>
</evidence>
<dbReference type="InterPro" id="IPR035979">
    <property type="entry name" value="RBD_domain_sf"/>
</dbReference>
<keyword evidence="1" id="KW-0694">RNA-binding</keyword>
<dbReference type="SUPFAM" id="SSF54928">
    <property type="entry name" value="RNA-binding domain, RBD"/>
    <property type="match status" value="1"/>
</dbReference>
<dbReference type="SMART" id="SM00443">
    <property type="entry name" value="G_patch"/>
    <property type="match status" value="1"/>
</dbReference>
<dbReference type="Pfam" id="PF01585">
    <property type="entry name" value="G-patch"/>
    <property type="match status" value="1"/>
</dbReference>
<feature type="compositionally biased region" description="Gly residues" evidence="2">
    <location>
        <begin position="350"/>
        <end position="364"/>
    </location>
</feature>
<dbReference type="PANTHER" id="PTHR13288:SF8">
    <property type="entry name" value="SPLICING FACTOR 45"/>
    <property type="match status" value="1"/>
</dbReference>
<evidence type="ECO:0000256" key="2">
    <source>
        <dbReference type="SAM" id="MobiDB-lite"/>
    </source>
</evidence>
<dbReference type="Pfam" id="PF00076">
    <property type="entry name" value="RRM_1"/>
    <property type="match status" value="1"/>
</dbReference>
<feature type="region of interest" description="Disordered" evidence="2">
    <location>
        <begin position="1"/>
        <end position="89"/>
    </location>
</feature>
<name>A0A6A6BIB6_9PEZI</name>
<proteinExistence type="predicted"/>
<reference evidence="5" key="1">
    <citation type="journal article" date="2020" name="Stud. Mycol.">
        <title>101 Dothideomycetes genomes: a test case for predicting lifestyles and emergence of pathogens.</title>
        <authorList>
            <person name="Haridas S."/>
            <person name="Albert R."/>
            <person name="Binder M."/>
            <person name="Bloem J."/>
            <person name="Labutti K."/>
            <person name="Salamov A."/>
            <person name="Andreopoulos B."/>
            <person name="Baker S."/>
            <person name="Barry K."/>
            <person name="Bills G."/>
            <person name="Bluhm B."/>
            <person name="Cannon C."/>
            <person name="Castanera R."/>
            <person name="Culley D."/>
            <person name="Daum C."/>
            <person name="Ezra D."/>
            <person name="Gonzalez J."/>
            <person name="Henrissat B."/>
            <person name="Kuo A."/>
            <person name="Liang C."/>
            <person name="Lipzen A."/>
            <person name="Lutzoni F."/>
            <person name="Magnuson J."/>
            <person name="Mondo S."/>
            <person name="Nolan M."/>
            <person name="Ohm R."/>
            <person name="Pangilinan J."/>
            <person name="Park H.-J."/>
            <person name="Ramirez L."/>
            <person name="Alfaro M."/>
            <person name="Sun H."/>
            <person name="Tritt A."/>
            <person name="Yoshinaga Y."/>
            <person name="Zwiers L.-H."/>
            <person name="Turgeon B."/>
            <person name="Goodwin S."/>
            <person name="Spatafora J."/>
            <person name="Crous P."/>
            <person name="Grigoriev I."/>
        </authorList>
    </citation>
    <scope>NUCLEOTIDE SEQUENCE</scope>
    <source>
        <strain evidence="5">CBS 121167</strain>
    </source>
</reference>
<evidence type="ECO:0000313" key="6">
    <source>
        <dbReference type="Proteomes" id="UP000799438"/>
    </source>
</evidence>
<dbReference type="GeneID" id="54293273"/>
<accession>A0A6A6BIB6</accession>
<evidence type="ECO:0000259" key="4">
    <source>
        <dbReference type="PROSITE" id="PS50174"/>
    </source>
</evidence>
<feature type="compositionally biased region" description="Low complexity" evidence="2">
    <location>
        <begin position="171"/>
        <end position="183"/>
    </location>
</feature>
<dbReference type="PANTHER" id="PTHR13288">
    <property type="entry name" value="SPLICING FACTOR 45 SPF45"/>
    <property type="match status" value="1"/>
</dbReference>
<feature type="compositionally biased region" description="Basic residues" evidence="2">
    <location>
        <begin position="73"/>
        <end position="84"/>
    </location>
</feature>
<evidence type="ECO:0000259" key="3">
    <source>
        <dbReference type="PROSITE" id="PS50102"/>
    </source>
</evidence>
<dbReference type="PROSITE" id="PS50174">
    <property type="entry name" value="G_PATCH"/>
    <property type="match status" value="1"/>
</dbReference>
<feature type="region of interest" description="Disordered" evidence="2">
    <location>
        <begin position="260"/>
        <end position="307"/>
    </location>
</feature>
<dbReference type="Proteomes" id="UP000799438">
    <property type="component" value="Unassembled WGS sequence"/>
</dbReference>
<dbReference type="EMBL" id="ML995484">
    <property type="protein sequence ID" value="KAF2142301.1"/>
    <property type="molecule type" value="Genomic_DNA"/>
</dbReference>
<feature type="compositionally biased region" description="Low complexity" evidence="2">
    <location>
        <begin position="281"/>
        <end position="291"/>
    </location>
</feature>